<feature type="domain" description="B12-binding N-terminal" evidence="4">
    <location>
        <begin position="1"/>
        <end position="84"/>
    </location>
</feature>
<dbReference type="Gene3D" id="1.10.1240.10">
    <property type="entry name" value="Methionine synthase domain"/>
    <property type="match status" value="1"/>
</dbReference>
<dbReference type="PANTHER" id="PTHR45833:SF1">
    <property type="entry name" value="METHIONINE SYNTHASE"/>
    <property type="match status" value="1"/>
</dbReference>
<dbReference type="GO" id="GO:0005829">
    <property type="term" value="C:cytosol"/>
    <property type="evidence" value="ECO:0007669"/>
    <property type="project" value="TreeGrafter"/>
</dbReference>
<dbReference type="Pfam" id="PF02310">
    <property type="entry name" value="B12-binding"/>
    <property type="match status" value="1"/>
</dbReference>
<keyword evidence="2" id="KW-0170">Cobalt</keyword>
<dbReference type="Gene3D" id="3.40.50.280">
    <property type="entry name" value="Cobalamin-binding domain"/>
    <property type="match status" value="1"/>
</dbReference>
<evidence type="ECO:0000256" key="1">
    <source>
        <dbReference type="ARBA" id="ARBA00022723"/>
    </source>
</evidence>
<dbReference type="PROSITE" id="PS51332">
    <property type="entry name" value="B12_BINDING"/>
    <property type="match status" value="1"/>
</dbReference>
<dbReference type="GO" id="GO:0050667">
    <property type="term" value="P:homocysteine metabolic process"/>
    <property type="evidence" value="ECO:0007669"/>
    <property type="project" value="TreeGrafter"/>
</dbReference>
<dbReference type="GO" id="GO:0031419">
    <property type="term" value="F:cobalamin binding"/>
    <property type="evidence" value="ECO:0007669"/>
    <property type="project" value="InterPro"/>
</dbReference>
<dbReference type="SMART" id="SM01018">
    <property type="entry name" value="B12-binding_2"/>
    <property type="match status" value="1"/>
</dbReference>
<dbReference type="PANTHER" id="PTHR45833">
    <property type="entry name" value="METHIONINE SYNTHASE"/>
    <property type="match status" value="1"/>
</dbReference>
<evidence type="ECO:0000256" key="2">
    <source>
        <dbReference type="ARBA" id="ARBA00023285"/>
    </source>
</evidence>
<comment type="caution">
    <text evidence="5">The sequence shown here is derived from an EMBL/GenBank/DDBJ whole genome shotgun (WGS) entry which is preliminary data.</text>
</comment>
<gene>
    <name evidence="5" type="ORF">ENS19_03240</name>
</gene>
<proteinExistence type="predicted"/>
<protein>
    <recommendedName>
        <fullName evidence="6">Cobalamin-binding protein</fullName>
    </recommendedName>
</protein>
<dbReference type="GO" id="GO:0046653">
    <property type="term" value="P:tetrahydrofolate metabolic process"/>
    <property type="evidence" value="ECO:0007669"/>
    <property type="project" value="TreeGrafter"/>
</dbReference>
<dbReference type="SUPFAM" id="SSF52242">
    <property type="entry name" value="Cobalamin (vitamin B12)-binding domain"/>
    <property type="match status" value="1"/>
</dbReference>
<reference evidence="5" key="1">
    <citation type="journal article" date="2020" name="mSystems">
        <title>Genome- and Community-Level Interaction Insights into Carbon Utilization and Element Cycling Functions of Hydrothermarchaeota in Hydrothermal Sediment.</title>
        <authorList>
            <person name="Zhou Z."/>
            <person name="Liu Y."/>
            <person name="Xu W."/>
            <person name="Pan J."/>
            <person name="Luo Z.H."/>
            <person name="Li M."/>
        </authorList>
    </citation>
    <scope>NUCLEOTIDE SEQUENCE [LARGE SCALE GENOMIC DNA]</scope>
    <source>
        <strain evidence="5">SpSt-468</strain>
    </source>
</reference>
<sequence length="206" mass="22171">MEALKNSVINGMSDESVKYVNDLVSKGVAAQTILDAMAKGVLHVGEQLSNKEAFLPELVITFDAFRKGLAIIEPALKAAPSQGKKLKVVLGTVEGDIHNIGKNLVKTMFEASSFEVYDVGVDVPPETFAKKAVEVDADLVGCSTLVSPGLISLRKTVERVRELRGDKTKIIIGGYATSPQLASELGIIYCKDAYDGVNKIRSVFKE</sequence>
<organism evidence="5">
    <name type="scientific">Candidatus Methanomethylicus mesodigestus</name>
    <dbReference type="NCBI Taxonomy" id="1867258"/>
    <lineage>
        <taxon>Archaea</taxon>
        <taxon>Thermoproteota</taxon>
        <taxon>Methanosuratincolia</taxon>
        <taxon>Candidatus Methanomethylicales</taxon>
        <taxon>Candidatus Methanomethylicaceae</taxon>
        <taxon>Candidatus Methanomethylicus</taxon>
    </lineage>
</organism>
<name>A0A7C3J1X8_9CREN</name>
<dbReference type="InterPro" id="IPR050554">
    <property type="entry name" value="Met_Synthase/Corrinoid"/>
</dbReference>
<dbReference type="InterPro" id="IPR003759">
    <property type="entry name" value="Cbl-bd_cap"/>
</dbReference>
<dbReference type="InterPro" id="IPR036594">
    <property type="entry name" value="Meth_synthase_dom"/>
</dbReference>
<dbReference type="PROSITE" id="PS51337">
    <property type="entry name" value="B12_BINDING_NTER"/>
    <property type="match status" value="1"/>
</dbReference>
<dbReference type="InterPro" id="IPR036724">
    <property type="entry name" value="Cobalamin-bd_sf"/>
</dbReference>
<accession>A0A7C3J1X8</accession>
<evidence type="ECO:0000313" key="5">
    <source>
        <dbReference type="EMBL" id="HFK20275.1"/>
    </source>
</evidence>
<dbReference type="Pfam" id="PF02607">
    <property type="entry name" value="B12-binding_2"/>
    <property type="match status" value="1"/>
</dbReference>
<dbReference type="EMBL" id="DSTX01000002">
    <property type="protein sequence ID" value="HFK20275.1"/>
    <property type="molecule type" value="Genomic_DNA"/>
</dbReference>
<evidence type="ECO:0000259" key="4">
    <source>
        <dbReference type="PROSITE" id="PS51337"/>
    </source>
</evidence>
<dbReference type="GO" id="GO:0046872">
    <property type="term" value="F:metal ion binding"/>
    <property type="evidence" value="ECO:0007669"/>
    <property type="project" value="UniProtKB-KW"/>
</dbReference>
<dbReference type="SUPFAM" id="SSF47644">
    <property type="entry name" value="Methionine synthase domain"/>
    <property type="match status" value="1"/>
</dbReference>
<evidence type="ECO:0008006" key="6">
    <source>
        <dbReference type="Google" id="ProtNLM"/>
    </source>
</evidence>
<dbReference type="GO" id="GO:0008705">
    <property type="term" value="F:methionine synthase activity"/>
    <property type="evidence" value="ECO:0007669"/>
    <property type="project" value="TreeGrafter"/>
</dbReference>
<feature type="domain" description="B12-binding" evidence="3">
    <location>
        <begin position="85"/>
        <end position="206"/>
    </location>
</feature>
<evidence type="ECO:0000259" key="3">
    <source>
        <dbReference type="PROSITE" id="PS51332"/>
    </source>
</evidence>
<dbReference type="AlphaFoldDB" id="A0A7C3J1X8"/>
<keyword evidence="1" id="KW-0479">Metal-binding</keyword>
<dbReference type="InterPro" id="IPR006158">
    <property type="entry name" value="Cobalamin-bd"/>
</dbReference>